<comment type="caution">
    <text evidence="2">The sequence shown here is derived from an EMBL/GenBank/DDBJ whole genome shotgun (WGS) entry which is preliminary data.</text>
</comment>
<sequence length="58" mass="6500">MTTKRQGVLRQLLGQVGWVLRHPATYVGRFGFGTFQVLFLPVLVTGTTLTTLYAGQFR</sequence>
<dbReference type="Proteomes" id="UP000599437">
    <property type="component" value="Unassembled WGS sequence"/>
</dbReference>
<gene>
    <name evidence="2" type="ORF">GCM10010346_52510</name>
</gene>
<evidence type="ECO:0000313" key="2">
    <source>
        <dbReference type="EMBL" id="GHB22337.1"/>
    </source>
</evidence>
<protein>
    <submittedName>
        <fullName evidence="2">Uncharacterized protein</fullName>
    </submittedName>
</protein>
<keyword evidence="1" id="KW-1133">Transmembrane helix</keyword>
<evidence type="ECO:0000313" key="3">
    <source>
        <dbReference type="Proteomes" id="UP000599437"/>
    </source>
</evidence>
<dbReference type="EMBL" id="BMVO01000022">
    <property type="protein sequence ID" value="GHB22337.1"/>
    <property type="molecule type" value="Genomic_DNA"/>
</dbReference>
<keyword evidence="3" id="KW-1185">Reference proteome</keyword>
<keyword evidence="1" id="KW-0812">Transmembrane</keyword>
<dbReference type="RefSeq" id="WP_170198239.1">
    <property type="nucleotide sequence ID" value="NZ_BMVO01000022.1"/>
</dbReference>
<keyword evidence="1" id="KW-0472">Membrane</keyword>
<reference evidence="3" key="1">
    <citation type="journal article" date="2019" name="Int. J. Syst. Evol. Microbiol.">
        <title>The Global Catalogue of Microorganisms (GCM) 10K type strain sequencing project: providing services to taxonomists for standard genome sequencing and annotation.</title>
        <authorList>
            <consortium name="The Broad Institute Genomics Platform"/>
            <consortium name="The Broad Institute Genome Sequencing Center for Infectious Disease"/>
            <person name="Wu L."/>
            <person name="Ma J."/>
        </authorList>
    </citation>
    <scope>NUCLEOTIDE SEQUENCE [LARGE SCALE GENOMIC DNA]</scope>
    <source>
        <strain evidence="3">JCM 4737</strain>
    </source>
</reference>
<organism evidence="2 3">
    <name type="scientific">Streptomyces chryseus</name>
    <dbReference type="NCBI Taxonomy" id="68186"/>
    <lineage>
        <taxon>Bacteria</taxon>
        <taxon>Bacillati</taxon>
        <taxon>Actinomycetota</taxon>
        <taxon>Actinomycetes</taxon>
        <taxon>Kitasatosporales</taxon>
        <taxon>Streptomycetaceae</taxon>
        <taxon>Streptomyces</taxon>
    </lineage>
</organism>
<accession>A0ABQ3E1Z1</accession>
<name>A0ABQ3E1Z1_9ACTN</name>
<proteinExistence type="predicted"/>
<evidence type="ECO:0000256" key="1">
    <source>
        <dbReference type="SAM" id="Phobius"/>
    </source>
</evidence>
<feature type="transmembrane region" description="Helical" evidence="1">
    <location>
        <begin position="30"/>
        <end position="54"/>
    </location>
</feature>